<evidence type="ECO:0000313" key="2">
    <source>
        <dbReference type="Proteomes" id="UP000321805"/>
    </source>
</evidence>
<accession>A0A5B8U6A3</accession>
<dbReference type="RefSeq" id="WP_146919824.1">
    <property type="nucleotide sequence ID" value="NZ_CP042430.1"/>
</dbReference>
<reference evidence="1 2" key="1">
    <citation type="journal article" date="2018" name="J. Microbiol.">
        <title>Baekduia soli gen. nov., sp. nov., a novel bacterium isolated from the soil of Baekdu Mountain and proposal of a novel family name, Baekduiaceae fam. nov.</title>
        <authorList>
            <person name="An D.S."/>
            <person name="Siddiqi M.Z."/>
            <person name="Kim K.H."/>
            <person name="Yu H.S."/>
            <person name="Im W.T."/>
        </authorList>
    </citation>
    <scope>NUCLEOTIDE SEQUENCE [LARGE SCALE GENOMIC DNA]</scope>
    <source>
        <strain evidence="1 2">BR7-21</strain>
    </source>
</reference>
<sequence>MARADARLWLRRSGGLAGVALEADLDTSTLDETERAAVLGALDIADLPALAGRPATPPVPDAFTYELRVRRGGAEHRLAFAERDAPAALGPVVAALRARARPAGRH</sequence>
<dbReference type="Proteomes" id="UP000321805">
    <property type="component" value="Chromosome"/>
</dbReference>
<organism evidence="1 2">
    <name type="scientific">Baekduia soli</name>
    <dbReference type="NCBI Taxonomy" id="496014"/>
    <lineage>
        <taxon>Bacteria</taxon>
        <taxon>Bacillati</taxon>
        <taxon>Actinomycetota</taxon>
        <taxon>Thermoleophilia</taxon>
        <taxon>Solirubrobacterales</taxon>
        <taxon>Baekduiaceae</taxon>
        <taxon>Baekduia</taxon>
    </lineage>
</organism>
<dbReference type="Pfam" id="PF20242">
    <property type="entry name" value="Emfourin"/>
    <property type="match status" value="1"/>
</dbReference>
<keyword evidence="2" id="KW-1185">Reference proteome</keyword>
<evidence type="ECO:0000313" key="1">
    <source>
        <dbReference type="EMBL" id="QEC48368.1"/>
    </source>
</evidence>
<dbReference type="AlphaFoldDB" id="A0A5B8U6A3"/>
<gene>
    <name evidence="1" type="ORF">FSW04_12850</name>
</gene>
<proteinExistence type="predicted"/>
<protein>
    <submittedName>
        <fullName evidence="1">Uncharacterized protein</fullName>
    </submittedName>
</protein>
<dbReference type="InterPro" id="IPR049457">
    <property type="entry name" value="Emfourin"/>
</dbReference>
<dbReference type="EMBL" id="CP042430">
    <property type="protein sequence ID" value="QEC48368.1"/>
    <property type="molecule type" value="Genomic_DNA"/>
</dbReference>
<name>A0A5B8U6A3_9ACTN</name>
<dbReference type="KEGG" id="bsol:FSW04_12850"/>
<dbReference type="OrthoDB" id="6956709at2"/>